<evidence type="ECO:0000256" key="1">
    <source>
        <dbReference type="SAM" id="MobiDB-lite"/>
    </source>
</evidence>
<name>L0ID71_HALRX</name>
<dbReference type="GO" id="GO:0007165">
    <property type="term" value="P:signal transduction"/>
    <property type="evidence" value="ECO:0007669"/>
    <property type="project" value="InterPro"/>
</dbReference>
<dbReference type="OrthoDB" id="115049at2157"/>
<dbReference type="Gene3D" id="2.40.50.180">
    <property type="entry name" value="CheA-289, Domain 4"/>
    <property type="match status" value="1"/>
</dbReference>
<dbReference type="PANTHER" id="PTHR22617:SF23">
    <property type="entry name" value="CHEMOTAXIS PROTEIN CHEW"/>
    <property type="match status" value="1"/>
</dbReference>
<feature type="compositionally biased region" description="Basic and acidic residues" evidence="1">
    <location>
        <begin position="172"/>
        <end position="182"/>
    </location>
</feature>
<evidence type="ECO:0000313" key="3">
    <source>
        <dbReference type="EMBL" id="AGB15897.1"/>
    </source>
</evidence>
<dbReference type="InterPro" id="IPR002545">
    <property type="entry name" value="CheW-lke_dom"/>
</dbReference>
<dbReference type="GO" id="GO:0006935">
    <property type="term" value="P:chemotaxis"/>
    <property type="evidence" value="ECO:0007669"/>
    <property type="project" value="InterPro"/>
</dbReference>
<dbReference type="Pfam" id="PF01584">
    <property type="entry name" value="CheW"/>
    <property type="match status" value="1"/>
</dbReference>
<organism evidence="3 4">
    <name type="scientific">Halovivax ruber (strain DSM 18193 / JCM 13892 / XH-70)</name>
    <dbReference type="NCBI Taxonomy" id="797302"/>
    <lineage>
        <taxon>Archaea</taxon>
        <taxon>Methanobacteriati</taxon>
        <taxon>Methanobacteriota</taxon>
        <taxon>Stenosarchaea group</taxon>
        <taxon>Halobacteria</taxon>
        <taxon>Halobacteriales</taxon>
        <taxon>Natrialbaceae</taxon>
        <taxon>Halovivax</taxon>
    </lineage>
</organism>
<dbReference type="EMBL" id="CP003050">
    <property type="protein sequence ID" value="AGB15897.1"/>
    <property type="molecule type" value="Genomic_DNA"/>
</dbReference>
<protein>
    <submittedName>
        <fullName evidence="3">Chemotaxis signal transduction protein</fullName>
    </submittedName>
</protein>
<dbReference type="PANTHER" id="PTHR22617">
    <property type="entry name" value="CHEMOTAXIS SENSOR HISTIDINE KINASE-RELATED"/>
    <property type="match status" value="1"/>
</dbReference>
<dbReference type="STRING" id="797302.Halru_1283"/>
<keyword evidence="4" id="KW-1185">Reference proteome</keyword>
<dbReference type="KEGG" id="hru:Halru_1283"/>
<sequence length="262" mass="27791">MSSDLPDGVRDAEGDSEGETGESPDEEVYERFTIVQIGDHRLAIPVTAVGSVINRAVDVTRVPRSSPAVEGVTDIRGQITTLVDPHVHFPDSGGPSDAQTLLVFDDRDQPSAVHVDEVIGVEAVPEDGVFDQTAYDEDERDGTALAHPLISGAIRVETRTGGALVDSMVADKPTEDADDPVRETGLGRAQSTAEPDESGVIVGEFSLDEDAPDEPASADRDSPPDSEEVEVEITPILDVDAFLLASGRPVDDRDPVDRATAE</sequence>
<dbReference type="GO" id="GO:0005829">
    <property type="term" value="C:cytosol"/>
    <property type="evidence" value="ECO:0007669"/>
    <property type="project" value="TreeGrafter"/>
</dbReference>
<dbReference type="InterPro" id="IPR039315">
    <property type="entry name" value="CheW"/>
</dbReference>
<feature type="compositionally biased region" description="Acidic residues" evidence="1">
    <location>
        <begin position="14"/>
        <end position="28"/>
    </location>
</feature>
<proteinExistence type="predicted"/>
<reference evidence="3" key="1">
    <citation type="submission" date="2011-09" db="EMBL/GenBank/DDBJ databases">
        <title>Complete sequence of Halovivax ruber XH-70.</title>
        <authorList>
            <consortium name="US DOE Joint Genome Institute"/>
            <person name="Lucas S."/>
            <person name="Han J."/>
            <person name="Lapidus A."/>
            <person name="Cheng J.-F."/>
            <person name="Goodwin L."/>
            <person name="Pitluck S."/>
            <person name="Peters L."/>
            <person name="Mikhailova N."/>
            <person name="Davenport K."/>
            <person name="Detter J.C."/>
            <person name="Han C."/>
            <person name="Tapia R."/>
            <person name="Land M."/>
            <person name="Hauser L."/>
            <person name="Kyrpides N."/>
            <person name="Ivanova N."/>
            <person name="Pagani I."/>
            <person name="Sproer C."/>
            <person name="Anderson I."/>
            <person name="Woyke T."/>
        </authorList>
    </citation>
    <scope>NUCLEOTIDE SEQUENCE</scope>
    <source>
        <strain evidence="3">XH-70</strain>
    </source>
</reference>
<dbReference type="PROSITE" id="PS50851">
    <property type="entry name" value="CHEW"/>
    <property type="match status" value="1"/>
</dbReference>
<dbReference type="AlphaFoldDB" id="L0ID71"/>
<dbReference type="SUPFAM" id="SSF50341">
    <property type="entry name" value="CheW-like"/>
    <property type="match status" value="1"/>
</dbReference>
<evidence type="ECO:0000259" key="2">
    <source>
        <dbReference type="PROSITE" id="PS50851"/>
    </source>
</evidence>
<dbReference type="eggNOG" id="arCOG02395">
    <property type="taxonomic scope" value="Archaea"/>
</dbReference>
<dbReference type="Proteomes" id="UP000010846">
    <property type="component" value="Chromosome"/>
</dbReference>
<dbReference type="InterPro" id="IPR036061">
    <property type="entry name" value="CheW-like_dom_sf"/>
</dbReference>
<feature type="region of interest" description="Disordered" evidence="1">
    <location>
        <begin position="1"/>
        <end position="28"/>
    </location>
</feature>
<dbReference type="RefSeq" id="WP_015300551.1">
    <property type="nucleotide sequence ID" value="NC_019964.1"/>
</dbReference>
<dbReference type="HOGENOM" id="CLU_1060140_0_0_2"/>
<feature type="domain" description="CheW-like" evidence="2">
    <location>
        <begin position="29"/>
        <end position="179"/>
    </location>
</feature>
<feature type="region of interest" description="Disordered" evidence="1">
    <location>
        <begin position="168"/>
        <end position="234"/>
    </location>
</feature>
<evidence type="ECO:0000313" key="4">
    <source>
        <dbReference type="Proteomes" id="UP000010846"/>
    </source>
</evidence>
<dbReference type="GeneID" id="14375537"/>
<gene>
    <name evidence="3" type="ordered locus">Halru_1283</name>
</gene>
<accession>L0ID71</accession>
<dbReference type="SMART" id="SM00260">
    <property type="entry name" value="CheW"/>
    <property type="match status" value="1"/>
</dbReference>